<keyword evidence="1" id="KW-0418">Kinase</keyword>
<keyword evidence="2" id="KW-1185">Reference proteome</keyword>
<proteinExistence type="predicted"/>
<accession>A0A239J0U1</accession>
<name>A0A239J0U1_9BURK</name>
<keyword evidence="1" id="KW-0808">Transferase</keyword>
<dbReference type="GO" id="GO:0046404">
    <property type="term" value="F:ATP-dependent polydeoxyribonucleotide 5'-hydroxyl-kinase activity"/>
    <property type="evidence" value="ECO:0007669"/>
    <property type="project" value="TreeGrafter"/>
</dbReference>
<dbReference type="InterPro" id="IPR027417">
    <property type="entry name" value="P-loop_NTPase"/>
</dbReference>
<dbReference type="PANTHER" id="PTHR12083:SF9">
    <property type="entry name" value="BIFUNCTIONAL POLYNUCLEOTIDE PHOSPHATASE_KINASE"/>
    <property type="match status" value="1"/>
</dbReference>
<dbReference type="GO" id="GO:0006281">
    <property type="term" value="P:DNA repair"/>
    <property type="evidence" value="ECO:0007669"/>
    <property type="project" value="TreeGrafter"/>
</dbReference>
<sequence length="155" mass="18002">MEAIIFIGIQGSGKSTFYQERFFDTHVRINLDMLKTRHRQHLLRAACLSAGQRFVLDNTNVSREERGETIQLARAARFAVHGYFFEPEPERNLRWNAQRSGKAVIPVKGVLGTLKRLERPRWEEGYDRLFRVTVDVENRFVVEEWVRPGAAKQSG</sequence>
<dbReference type="GO" id="GO:0046403">
    <property type="term" value="F:polynucleotide 3'-phosphatase activity"/>
    <property type="evidence" value="ECO:0007669"/>
    <property type="project" value="TreeGrafter"/>
</dbReference>
<gene>
    <name evidence="1" type="ORF">SAMN06265795_11163</name>
</gene>
<dbReference type="Proteomes" id="UP000198284">
    <property type="component" value="Unassembled WGS sequence"/>
</dbReference>
<dbReference type="EMBL" id="FZOT01000011">
    <property type="protein sequence ID" value="SNS99429.1"/>
    <property type="molecule type" value="Genomic_DNA"/>
</dbReference>
<dbReference type="AlphaFoldDB" id="A0A239J0U1"/>
<dbReference type="GO" id="GO:0003690">
    <property type="term" value="F:double-stranded DNA binding"/>
    <property type="evidence" value="ECO:0007669"/>
    <property type="project" value="TreeGrafter"/>
</dbReference>
<dbReference type="PANTHER" id="PTHR12083">
    <property type="entry name" value="BIFUNCTIONAL POLYNUCLEOTIDE PHOSPHATASE/KINASE"/>
    <property type="match status" value="1"/>
</dbReference>
<reference evidence="1 2" key="1">
    <citation type="submission" date="2017-06" db="EMBL/GenBank/DDBJ databases">
        <authorList>
            <person name="Kim H.J."/>
            <person name="Triplett B.A."/>
        </authorList>
    </citation>
    <scope>NUCLEOTIDE SEQUENCE [LARGE SCALE GENOMIC DNA]</scope>
    <source>
        <strain evidence="1 2">U15</strain>
    </source>
</reference>
<dbReference type="Pfam" id="PF13671">
    <property type="entry name" value="AAA_33"/>
    <property type="match status" value="1"/>
</dbReference>
<dbReference type="SUPFAM" id="SSF52540">
    <property type="entry name" value="P-loop containing nucleoside triphosphate hydrolases"/>
    <property type="match status" value="1"/>
</dbReference>
<evidence type="ECO:0000313" key="2">
    <source>
        <dbReference type="Proteomes" id="UP000198284"/>
    </source>
</evidence>
<protein>
    <submittedName>
        <fullName evidence="1">Predicted kinase</fullName>
    </submittedName>
</protein>
<evidence type="ECO:0000313" key="1">
    <source>
        <dbReference type="EMBL" id="SNS99429.1"/>
    </source>
</evidence>
<dbReference type="RefSeq" id="WP_089400270.1">
    <property type="nucleotide sequence ID" value="NZ_FZOT01000011.1"/>
</dbReference>
<organism evidence="1 2">
    <name type="scientific">Noviherbaspirillum humi</name>
    <dbReference type="NCBI Taxonomy" id="1688639"/>
    <lineage>
        <taxon>Bacteria</taxon>
        <taxon>Pseudomonadati</taxon>
        <taxon>Pseudomonadota</taxon>
        <taxon>Betaproteobacteria</taxon>
        <taxon>Burkholderiales</taxon>
        <taxon>Oxalobacteraceae</taxon>
        <taxon>Noviherbaspirillum</taxon>
    </lineage>
</organism>
<dbReference type="OrthoDB" id="8564590at2"/>
<dbReference type="Gene3D" id="3.40.50.300">
    <property type="entry name" value="P-loop containing nucleotide triphosphate hydrolases"/>
    <property type="match status" value="1"/>
</dbReference>